<evidence type="ECO:0000256" key="1">
    <source>
        <dbReference type="SAM" id="Coils"/>
    </source>
</evidence>
<evidence type="ECO:0000313" key="3">
    <source>
        <dbReference type="Proteomes" id="UP000219440"/>
    </source>
</evidence>
<reference evidence="2 3" key="1">
    <citation type="submission" date="2017-09" db="EMBL/GenBank/DDBJ databases">
        <authorList>
            <person name="Ehlers B."/>
            <person name="Leendertz F.H."/>
        </authorList>
    </citation>
    <scope>NUCLEOTIDE SEQUENCE [LARGE SCALE GENOMIC DNA]</scope>
    <source>
        <strain evidence="2 3">CGMCC 1.05381</strain>
    </source>
</reference>
<dbReference type="GO" id="GO:0004803">
    <property type="term" value="F:transposase activity"/>
    <property type="evidence" value="ECO:0007669"/>
    <property type="project" value="InterPro"/>
</dbReference>
<sequence>MISLPKAFPLEFRRDVVAVARKNGAPIARVAKDFGISEWCLQRWLKLVDFEDGNRPGVTQADAAELREVKKRIRLLEQENEILRRAAAYWSQASLPKWGSRWSSNWPPTGRFRSR</sequence>
<keyword evidence="3" id="KW-1185">Reference proteome</keyword>
<dbReference type="Gene3D" id="1.10.10.60">
    <property type="entry name" value="Homeodomain-like"/>
    <property type="match status" value="1"/>
</dbReference>
<dbReference type="Pfam" id="PF01527">
    <property type="entry name" value="HTH_Tnp_1"/>
    <property type="match status" value="1"/>
</dbReference>
<dbReference type="EMBL" id="OCST01000004">
    <property type="protein sequence ID" value="SOE69616.1"/>
    <property type="molecule type" value="Genomic_DNA"/>
</dbReference>
<feature type="coiled-coil region" evidence="1">
    <location>
        <begin position="59"/>
        <end position="86"/>
    </location>
</feature>
<dbReference type="GO" id="GO:0006313">
    <property type="term" value="P:DNA transposition"/>
    <property type="evidence" value="ECO:0007669"/>
    <property type="project" value="InterPro"/>
</dbReference>
<dbReference type="AlphaFoldDB" id="A0A2C8ZUW2"/>
<gene>
    <name evidence="2" type="ORF">SAMN06296378_2016</name>
</gene>
<organism evidence="2 3">
    <name type="scientific">Salinibacterium xinjiangense</name>
    <dbReference type="NCBI Taxonomy" id="386302"/>
    <lineage>
        <taxon>Bacteria</taxon>
        <taxon>Bacillati</taxon>
        <taxon>Actinomycetota</taxon>
        <taxon>Actinomycetes</taxon>
        <taxon>Micrococcales</taxon>
        <taxon>Microbacteriaceae</taxon>
        <taxon>Salinibacterium</taxon>
    </lineage>
</organism>
<protein>
    <submittedName>
        <fullName evidence="2">Transposase</fullName>
    </submittedName>
</protein>
<accession>A0A2C8ZUW2</accession>
<dbReference type="SUPFAM" id="SSF46689">
    <property type="entry name" value="Homeodomain-like"/>
    <property type="match status" value="1"/>
</dbReference>
<proteinExistence type="predicted"/>
<dbReference type="InterPro" id="IPR009057">
    <property type="entry name" value="Homeodomain-like_sf"/>
</dbReference>
<name>A0A2C8ZUW2_9MICO</name>
<dbReference type="Proteomes" id="UP000219440">
    <property type="component" value="Unassembled WGS sequence"/>
</dbReference>
<dbReference type="GO" id="GO:0003677">
    <property type="term" value="F:DNA binding"/>
    <property type="evidence" value="ECO:0007669"/>
    <property type="project" value="InterPro"/>
</dbReference>
<keyword evidence="1" id="KW-0175">Coiled coil</keyword>
<dbReference type="InterPro" id="IPR002514">
    <property type="entry name" value="Transposase_8"/>
</dbReference>
<evidence type="ECO:0000313" key="2">
    <source>
        <dbReference type="EMBL" id="SOE69616.1"/>
    </source>
</evidence>